<comment type="caution">
    <text evidence="2">The sequence shown here is derived from an EMBL/GenBank/DDBJ whole genome shotgun (WGS) entry which is preliminary data.</text>
</comment>
<evidence type="ECO:0008006" key="4">
    <source>
        <dbReference type="Google" id="ProtNLM"/>
    </source>
</evidence>
<dbReference type="Proteomes" id="UP000297853">
    <property type="component" value="Unassembled WGS sequence"/>
</dbReference>
<keyword evidence="3" id="KW-1185">Reference proteome</keyword>
<evidence type="ECO:0000313" key="3">
    <source>
        <dbReference type="Proteomes" id="UP000297853"/>
    </source>
</evidence>
<reference evidence="2 3" key="1">
    <citation type="submission" date="2019-03" db="EMBL/GenBank/DDBJ databases">
        <title>Genomics of glacier-inhabiting Cryobacterium strains.</title>
        <authorList>
            <person name="Liu Q."/>
            <person name="Xin Y.-H."/>
        </authorList>
    </citation>
    <scope>NUCLEOTIDE SEQUENCE [LARGE SCALE GENOMIC DNA]</scope>
    <source>
        <strain evidence="2 3">TMT1-23-1</strain>
    </source>
</reference>
<evidence type="ECO:0000313" key="2">
    <source>
        <dbReference type="EMBL" id="TFC97744.1"/>
    </source>
</evidence>
<organism evidence="2 3">
    <name type="scientific">Cryobacterium sinapicolor</name>
    <dbReference type="NCBI Taxonomy" id="1259236"/>
    <lineage>
        <taxon>Bacteria</taxon>
        <taxon>Bacillati</taxon>
        <taxon>Actinomycetota</taxon>
        <taxon>Actinomycetes</taxon>
        <taxon>Micrococcales</taxon>
        <taxon>Microbacteriaceae</taxon>
        <taxon>Cryobacterium</taxon>
    </lineage>
</organism>
<feature type="region of interest" description="Disordered" evidence="1">
    <location>
        <begin position="549"/>
        <end position="575"/>
    </location>
</feature>
<accession>A0ABY2J2B7</accession>
<feature type="compositionally biased region" description="Basic and acidic residues" evidence="1">
    <location>
        <begin position="549"/>
        <end position="562"/>
    </location>
</feature>
<protein>
    <recommendedName>
        <fullName evidence="4">Translation initiation factor IF-2 N-terminal domain-containing protein</fullName>
    </recommendedName>
</protein>
<name>A0ABY2J2B7_9MICO</name>
<gene>
    <name evidence="2" type="ORF">E3T28_11735</name>
</gene>
<sequence length="657" mass="71319">MSAKPRVHEIAREFGVDAKIALRILKEDGVFLKGPSSSMEPPVARRLRARLQAEGHTQQNPQAPTPTTPRPLVPALGRPVPAPPGTRWKATEPFVAYINAKPPAPASAAPPAPPRRVRSRPGDGVPEATPRRGTGVAHEVAPSVREARRIKEAKKAAKREADFQLAAPEARRAAAARAEEIARRGREKMVLALANQAGQASRPPRPRVARPVRDLSLEETRAVVRRGIVTRRDGKWEAYGIGLQERQGWEKAGLGYFQAHIPAMCRSFGSPRAAVTAKHLHVLLPSGLTVQQAFEAGDNIVQVMDQLAAVTDRSFSSAFGARAAAVVPVLREAPPKKSHVVASSPGAMDAAGVPSLSTLLIRATRPSPSEQTVDAFNRERKQFDRTGHPGPLVKLYAEAHGIFDDMNLTRRLLQNVPPHVVMRVQRLPLVNLIADALRERQFYYLSRTATAAVEADADPRIPIPEEYDLPTPTGFALLRDTDMDGQPAGRILLWSHGARELTAAIVSVADLAAGLTEFPNVRTAPIGSVGNADAALALVAAIGAATRRPPGDLDTGAREAPRRLPGGMVKPRPRKPLVDEAGDLVDFVSLIYAPGEAHFEESQATGRKAEKRWVVRGHWRQQWYSSTGERHPLWIKAHEAGADEGELLTGDRVRVNR</sequence>
<feature type="compositionally biased region" description="Pro residues" evidence="1">
    <location>
        <begin position="102"/>
        <end position="114"/>
    </location>
</feature>
<proteinExistence type="predicted"/>
<feature type="region of interest" description="Disordered" evidence="1">
    <location>
        <begin position="32"/>
        <end position="87"/>
    </location>
</feature>
<evidence type="ECO:0000256" key="1">
    <source>
        <dbReference type="SAM" id="MobiDB-lite"/>
    </source>
</evidence>
<dbReference type="EMBL" id="SOGQ01000057">
    <property type="protein sequence ID" value="TFC97744.1"/>
    <property type="molecule type" value="Genomic_DNA"/>
</dbReference>
<feature type="compositionally biased region" description="Pro residues" evidence="1">
    <location>
        <begin position="63"/>
        <end position="72"/>
    </location>
</feature>
<feature type="region of interest" description="Disordered" evidence="1">
    <location>
        <begin position="101"/>
        <end position="139"/>
    </location>
</feature>
<dbReference type="Gene3D" id="1.10.10.2480">
    <property type="match status" value="1"/>
</dbReference>